<evidence type="ECO:0000313" key="1">
    <source>
        <dbReference type="EMBL" id="KAI9392872.1"/>
    </source>
</evidence>
<name>A0ACC0SUG6_POPTR</name>
<evidence type="ECO:0000313" key="2">
    <source>
        <dbReference type="Proteomes" id="UP000006729"/>
    </source>
</evidence>
<reference evidence="1 2" key="1">
    <citation type="journal article" date="2006" name="Science">
        <title>The genome of black cottonwood, Populus trichocarpa (Torr. &amp; Gray).</title>
        <authorList>
            <person name="Tuskan G.A."/>
            <person name="Difazio S."/>
            <person name="Jansson S."/>
            <person name="Bohlmann J."/>
            <person name="Grigoriev I."/>
            <person name="Hellsten U."/>
            <person name="Putnam N."/>
            <person name="Ralph S."/>
            <person name="Rombauts S."/>
            <person name="Salamov A."/>
            <person name="Schein J."/>
            <person name="Sterck L."/>
            <person name="Aerts A."/>
            <person name="Bhalerao R.R."/>
            <person name="Bhalerao R.P."/>
            <person name="Blaudez D."/>
            <person name="Boerjan W."/>
            <person name="Brun A."/>
            <person name="Brunner A."/>
            <person name="Busov V."/>
            <person name="Campbell M."/>
            <person name="Carlson J."/>
            <person name="Chalot M."/>
            <person name="Chapman J."/>
            <person name="Chen G.L."/>
            <person name="Cooper D."/>
            <person name="Coutinho P.M."/>
            <person name="Couturier J."/>
            <person name="Covert S."/>
            <person name="Cronk Q."/>
            <person name="Cunningham R."/>
            <person name="Davis J."/>
            <person name="Degroeve S."/>
            <person name="Dejardin A."/>
            <person name="Depamphilis C."/>
            <person name="Detter J."/>
            <person name="Dirks B."/>
            <person name="Dubchak I."/>
            <person name="Duplessis S."/>
            <person name="Ehlting J."/>
            <person name="Ellis B."/>
            <person name="Gendler K."/>
            <person name="Goodstein D."/>
            <person name="Gribskov M."/>
            <person name="Grimwood J."/>
            <person name="Groover A."/>
            <person name="Gunter L."/>
            <person name="Hamberger B."/>
            <person name="Heinze B."/>
            <person name="Helariutta Y."/>
            <person name="Henrissat B."/>
            <person name="Holligan D."/>
            <person name="Holt R."/>
            <person name="Huang W."/>
            <person name="Islam-Faridi N."/>
            <person name="Jones S."/>
            <person name="Jones-Rhoades M."/>
            <person name="Jorgensen R."/>
            <person name="Joshi C."/>
            <person name="Kangasjarvi J."/>
            <person name="Karlsson J."/>
            <person name="Kelleher C."/>
            <person name="Kirkpatrick R."/>
            <person name="Kirst M."/>
            <person name="Kohler A."/>
            <person name="Kalluri U."/>
            <person name="Larimer F."/>
            <person name="Leebens-Mack J."/>
            <person name="Leple J.C."/>
            <person name="Locascio P."/>
            <person name="Lou Y."/>
            <person name="Lucas S."/>
            <person name="Martin F."/>
            <person name="Montanini B."/>
            <person name="Napoli C."/>
            <person name="Nelson D.R."/>
            <person name="Nelson C."/>
            <person name="Nieminen K."/>
            <person name="Nilsson O."/>
            <person name="Pereda V."/>
            <person name="Peter G."/>
            <person name="Philippe R."/>
            <person name="Pilate G."/>
            <person name="Poliakov A."/>
            <person name="Razumovskaya J."/>
            <person name="Richardson P."/>
            <person name="Rinaldi C."/>
            <person name="Ritland K."/>
            <person name="Rouze P."/>
            <person name="Ryaboy D."/>
            <person name="Schmutz J."/>
            <person name="Schrader J."/>
            <person name="Segerman B."/>
            <person name="Shin H."/>
            <person name="Siddiqui A."/>
            <person name="Sterky F."/>
            <person name="Terry A."/>
            <person name="Tsai C.J."/>
            <person name="Uberbacher E."/>
            <person name="Unneberg P."/>
            <person name="Vahala J."/>
            <person name="Wall K."/>
            <person name="Wessler S."/>
            <person name="Yang G."/>
            <person name="Yin T."/>
            <person name="Douglas C."/>
            <person name="Marra M."/>
            <person name="Sandberg G."/>
            <person name="Van de Peer Y."/>
            <person name="Rokhsar D."/>
        </authorList>
    </citation>
    <scope>NUCLEOTIDE SEQUENCE [LARGE SCALE GENOMIC DNA]</scope>
    <source>
        <strain evidence="2">cv. Nisqually</strain>
    </source>
</reference>
<comment type="caution">
    <text evidence="1">The sequence shown here is derived from an EMBL/GenBank/DDBJ whole genome shotgun (WGS) entry which is preliminary data.</text>
</comment>
<proteinExistence type="predicted"/>
<protein>
    <submittedName>
        <fullName evidence="1">Uncharacterized protein</fullName>
    </submittedName>
</protein>
<dbReference type="Proteomes" id="UP000006729">
    <property type="component" value="Chromosome 6"/>
</dbReference>
<dbReference type="EMBL" id="CM009295">
    <property type="protein sequence ID" value="KAI9392872.1"/>
    <property type="molecule type" value="Genomic_DNA"/>
</dbReference>
<organism evidence="1 2">
    <name type="scientific">Populus trichocarpa</name>
    <name type="common">Western balsam poplar</name>
    <name type="synonym">Populus balsamifera subsp. trichocarpa</name>
    <dbReference type="NCBI Taxonomy" id="3694"/>
    <lineage>
        <taxon>Eukaryota</taxon>
        <taxon>Viridiplantae</taxon>
        <taxon>Streptophyta</taxon>
        <taxon>Embryophyta</taxon>
        <taxon>Tracheophyta</taxon>
        <taxon>Spermatophyta</taxon>
        <taxon>Magnoliopsida</taxon>
        <taxon>eudicotyledons</taxon>
        <taxon>Gunneridae</taxon>
        <taxon>Pentapetalae</taxon>
        <taxon>rosids</taxon>
        <taxon>fabids</taxon>
        <taxon>Malpighiales</taxon>
        <taxon>Salicaceae</taxon>
        <taxon>Saliceae</taxon>
        <taxon>Populus</taxon>
    </lineage>
</organism>
<keyword evidence="2" id="KW-1185">Reference proteome</keyword>
<gene>
    <name evidence="1" type="ORF">POPTR_006G147350v4</name>
</gene>
<accession>A0ACC0SUG6</accession>
<sequence length="133" mass="15178">MFVSRNSLSGKPLSKLSCVCLPLGKLVNEKHFPVNGKHFPVNGNTFRSTENTFRSTETLFEFGLVFRKVFFLLAVFVFRKVISGKPLSKLSCVCLSLEKLVNGKHFPVKGKFGLVFRKVFSWKIWAENTFQKL</sequence>